<evidence type="ECO:0000256" key="7">
    <source>
        <dbReference type="ARBA" id="ARBA00022723"/>
    </source>
</evidence>
<comment type="similarity">
    <text evidence="2">Belongs to the methyltransferase superfamily. HEN1 family.</text>
</comment>
<evidence type="ECO:0000259" key="14">
    <source>
        <dbReference type="Pfam" id="PF12623"/>
    </source>
</evidence>
<comment type="caution">
    <text evidence="15">The sequence shown here is derived from an EMBL/GenBank/DDBJ whole genome shotgun (WGS) entry which is preliminary data.</text>
</comment>
<evidence type="ECO:0000256" key="6">
    <source>
        <dbReference type="ARBA" id="ARBA00022691"/>
    </source>
</evidence>
<accession>A0ABV9U8R8</accession>
<dbReference type="CDD" id="cd02440">
    <property type="entry name" value="AdoMet_MTases"/>
    <property type="match status" value="1"/>
</dbReference>
<proteinExistence type="inferred from homology"/>
<dbReference type="EC" id="2.1.1.386" evidence="11"/>
<comment type="cofactor">
    <cofactor evidence="1">
        <name>Mg(2+)</name>
        <dbReference type="ChEBI" id="CHEBI:18420"/>
    </cofactor>
</comment>
<dbReference type="InterPro" id="IPR026610">
    <property type="entry name" value="Hen1"/>
</dbReference>
<keyword evidence="6" id="KW-0949">S-adenosyl-L-methionine</keyword>
<keyword evidence="8" id="KW-0460">Magnesium</keyword>
<keyword evidence="9" id="KW-0694">RNA-binding</keyword>
<protein>
    <recommendedName>
        <fullName evidence="3">Small RNA 2'-O-methyltransferase</fullName>
        <ecNumber evidence="11">2.1.1.386</ecNumber>
    </recommendedName>
</protein>
<evidence type="ECO:0000256" key="12">
    <source>
        <dbReference type="ARBA" id="ARBA00048418"/>
    </source>
</evidence>
<evidence type="ECO:0000313" key="16">
    <source>
        <dbReference type="Proteomes" id="UP001595872"/>
    </source>
</evidence>
<dbReference type="SUPFAM" id="SSF53335">
    <property type="entry name" value="S-adenosyl-L-methionine-dependent methyltransferases"/>
    <property type="match status" value="1"/>
</dbReference>
<keyword evidence="5" id="KW-0808">Transferase</keyword>
<feature type="region of interest" description="Disordered" evidence="13">
    <location>
        <begin position="294"/>
        <end position="317"/>
    </location>
</feature>
<name>A0ABV9U8R8_9ACTN</name>
<evidence type="ECO:0000256" key="5">
    <source>
        <dbReference type="ARBA" id="ARBA00022679"/>
    </source>
</evidence>
<dbReference type="PANTHER" id="PTHR21404">
    <property type="entry name" value="HEN1"/>
    <property type="match status" value="1"/>
</dbReference>
<dbReference type="RefSeq" id="WP_378263134.1">
    <property type="nucleotide sequence ID" value="NZ_JBHSIT010000013.1"/>
</dbReference>
<dbReference type="NCBIfam" id="TIGR04074">
    <property type="entry name" value="bacter_Hen1"/>
    <property type="match status" value="1"/>
</dbReference>
<evidence type="ECO:0000256" key="4">
    <source>
        <dbReference type="ARBA" id="ARBA00022603"/>
    </source>
</evidence>
<evidence type="ECO:0000256" key="8">
    <source>
        <dbReference type="ARBA" id="ARBA00022842"/>
    </source>
</evidence>
<keyword evidence="4" id="KW-0489">Methyltransferase</keyword>
<evidence type="ECO:0000256" key="9">
    <source>
        <dbReference type="ARBA" id="ARBA00022884"/>
    </source>
</evidence>
<feature type="region of interest" description="Disordered" evidence="13">
    <location>
        <begin position="240"/>
        <end position="278"/>
    </location>
</feature>
<dbReference type="InterPro" id="IPR024026">
    <property type="entry name" value="3'-RNA_MeTfrase_Hen1_bac"/>
</dbReference>
<dbReference type="Pfam" id="PF12623">
    <property type="entry name" value="Hen1_L"/>
    <property type="match status" value="1"/>
</dbReference>
<evidence type="ECO:0000256" key="10">
    <source>
        <dbReference type="ARBA" id="ARBA00023158"/>
    </source>
</evidence>
<evidence type="ECO:0000256" key="11">
    <source>
        <dbReference type="ARBA" id="ARBA00035025"/>
    </source>
</evidence>
<comment type="catalytic activity">
    <reaction evidence="12">
        <text>small RNA 3'-end nucleotide + S-adenosyl-L-methionine = small RNA 3'-end 2'-O-methylnucleotide + S-adenosyl-L-homocysteine + H(+)</text>
        <dbReference type="Rhea" id="RHEA:37887"/>
        <dbReference type="Rhea" id="RHEA-COMP:10415"/>
        <dbReference type="Rhea" id="RHEA-COMP:10416"/>
        <dbReference type="ChEBI" id="CHEBI:15378"/>
        <dbReference type="ChEBI" id="CHEBI:57856"/>
        <dbReference type="ChEBI" id="CHEBI:59789"/>
        <dbReference type="ChEBI" id="CHEBI:74896"/>
        <dbReference type="ChEBI" id="CHEBI:74898"/>
        <dbReference type="EC" id="2.1.1.386"/>
    </reaction>
</comment>
<reference evidence="16" key="1">
    <citation type="journal article" date="2019" name="Int. J. Syst. Evol. Microbiol.">
        <title>The Global Catalogue of Microorganisms (GCM) 10K type strain sequencing project: providing services to taxonomists for standard genome sequencing and annotation.</title>
        <authorList>
            <consortium name="The Broad Institute Genomics Platform"/>
            <consortium name="The Broad Institute Genome Sequencing Center for Infectious Disease"/>
            <person name="Wu L."/>
            <person name="Ma J."/>
        </authorList>
    </citation>
    <scope>NUCLEOTIDE SEQUENCE [LARGE SCALE GENOMIC DNA]</scope>
    <source>
        <strain evidence="16">KLKA75</strain>
    </source>
</reference>
<evidence type="ECO:0000313" key="15">
    <source>
        <dbReference type="EMBL" id="MFC4912826.1"/>
    </source>
</evidence>
<dbReference type="Gene3D" id="3.30.1610.20">
    <property type="entry name" value="Hen1, N-terminal domain"/>
    <property type="match status" value="1"/>
</dbReference>
<organism evidence="15 16">
    <name type="scientific">Actinomadura gamaensis</name>
    <dbReference type="NCBI Taxonomy" id="1763541"/>
    <lineage>
        <taxon>Bacteria</taxon>
        <taxon>Bacillati</taxon>
        <taxon>Actinomycetota</taxon>
        <taxon>Actinomycetes</taxon>
        <taxon>Streptosporangiales</taxon>
        <taxon>Thermomonosporaceae</taxon>
        <taxon>Actinomadura</taxon>
    </lineage>
</organism>
<evidence type="ECO:0000256" key="3">
    <source>
        <dbReference type="ARBA" id="ARBA00021330"/>
    </source>
</evidence>
<feature type="compositionally biased region" description="Low complexity" evidence="13">
    <location>
        <begin position="264"/>
        <end position="276"/>
    </location>
</feature>
<dbReference type="InterPro" id="IPR024740">
    <property type="entry name" value="Hen1_N"/>
</dbReference>
<evidence type="ECO:0000256" key="1">
    <source>
        <dbReference type="ARBA" id="ARBA00001946"/>
    </source>
</evidence>
<dbReference type="Pfam" id="PF13489">
    <property type="entry name" value="Methyltransf_23"/>
    <property type="match status" value="1"/>
</dbReference>
<dbReference type="Proteomes" id="UP001595872">
    <property type="component" value="Unassembled WGS sequence"/>
</dbReference>
<evidence type="ECO:0000256" key="2">
    <source>
        <dbReference type="ARBA" id="ARBA00009026"/>
    </source>
</evidence>
<keyword evidence="7" id="KW-0479">Metal-binding</keyword>
<keyword evidence="10" id="KW-0943">RNA-mediated gene silencing</keyword>
<dbReference type="EMBL" id="JBHSIT010000013">
    <property type="protein sequence ID" value="MFC4912826.1"/>
    <property type="molecule type" value="Genomic_DNA"/>
</dbReference>
<dbReference type="Gene3D" id="3.40.50.150">
    <property type="entry name" value="Vaccinia Virus protein VP39"/>
    <property type="match status" value="1"/>
</dbReference>
<sequence>MLLTISTTRAPATDLGFLLHKHPDKVQRFEQASGVAHVFYPEADETRCTAALLLEVDPVKLVRTRGKSSPDFALGQYVNDRPYAASSLLASAMAGVFRTAMRGRCDARPELPAVPLPLEIKLPALPCRGGPERAERYFAPLGWRVEAVPAPLDESFPSWGDSRYVSLTLTGELRLADALNQLYVLLPVLDESKHYWIAPDEVDKLIRAGEGWLAAHPDRSGITRRYLANRRPLVRAALGRLADSDDAPEDALDRTSLDEEPAPDETAAPAPDETAASPQEEIAAPVQEGIAAPAQEETAAPVQEETAAPVREADAKPSLAEQRVEAVLAALHEQDASTVLDLGCGTGKLLARLKRDRAFTKVTGADVSYRAIEMVRRRGIPDDPDDPRRPARVTVFQSALTYADRRFEGYDAAVLMEVVEHVDPPRLAAVEGVVFGAARPASVVVTTPNAEYNVRYEGLADGAMRHPDHRFEWTRAEFASWAGRVAAAHGYGVRYVPVGDLDPEVGAPTQMAVFTKEGAR</sequence>
<gene>
    <name evidence="15" type="ORF">ACFPCY_36385</name>
</gene>
<dbReference type="InterPro" id="IPR038546">
    <property type="entry name" value="Hen1_N_sf"/>
</dbReference>
<dbReference type="InterPro" id="IPR029063">
    <property type="entry name" value="SAM-dependent_MTases_sf"/>
</dbReference>
<keyword evidence="16" id="KW-1185">Reference proteome</keyword>
<feature type="domain" description="Hen1 N-terminal" evidence="14">
    <location>
        <begin position="1"/>
        <end position="242"/>
    </location>
</feature>
<evidence type="ECO:0000256" key="13">
    <source>
        <dbReference type="SAM" id="MobiDB-lite"/>
    </source>
</evidence>
<dbReference type="PANTHER" id="PTHR21404:SF3">
    <property type="entry name" value="SMALL RNA 2'-O-METHYLTRANSFERASE"/>
    <property type="match status" value="1"/>
</dbReference>